<dbReference type="SUPFAM" id="SSF47240">
    <property type="entry name" value="Ferritin-like"/>
    <property type="match status" value="1"/>
</dbReference>
<protein>
    <submittedName>
        <fullName evidence="2">p-aminobenzoate N-oxygenase AurF</fullName>
    </submittedName>
</protein>
<name>A0A239E4K7_9ACTN</name>
<evidence type="ECO:0000313" key="3">
    <source>
        <dbReference type="Proteomes" id="UP000198280"/>
    </source>
</evidence>
<dbReference type="AlphaFoldDB" id="A0A239E4K7"/>
<dbReference type="RefSeq" id="WP_089223869.1">
    <property type="nucleotide sequence ID" value="NZ_FZOF01000005.1"/>
</dbReference>
<gene>
    <name evidence="2" type="ORF">SAMN05216252_105320</name>
</gene>
<accession>A0A239E4K7</accession>
<reference evidence="2 3" key="1">
    <citation type="submission" date="2017-06" db="EMBL/GenBank/DDBJ databases">
        <authorList>
            <person name="Kim H.J."/>
            <person name="Triplett B.A."/>
        </authorList>
    </citation>
    <scope>NUCLEOTIDE SEQUENCE [LARGE SCALE GENOMIC DNA]</scope>
    <source>
        <strain evidence="2 3">CGMCC 4.1858</strain>
    </source>
</reference>
<dbReference type="Proteomes" id="UP000198280">
    <property type="component" value="Unassembled WGS sequence"/>
</dbReference>
<dbReference type="InterPro" id="IPR012348">
    <property type="entry name" value="RNR-like"/>
</dbReference>
<evidence type="ECO:0000256" key="1">
    <source>
        <dbReference type="SAM" id="MobiDB-lite"/>
    </source>
</evidence>
<dbReference type="GO" id="GO:0016491">
    <property type="term" value="F:oxidoreductase activity"/>
    <property type="evidence" value="ECO:0007669"/>
    <property type="project" value="InterPro"/>
</dbReference>
<dbReference type="CDD" id="cd00657">
    <property type="entry name" value="Ferritin_like"/>
    <property type="match status" value="1"/>
</dbReference>
<dbReference type="EMBL" id="FZOF01000005">
    <property type="protein sequence ID" value="SNS39616.1"/>
    <property type="molecule type" value="Genomic_DNA"/>
</dbReference>
<evidence type="ECO:0000313" key="2">
    <source>
        <dbReference type="EMBL" id="SNS39616.1"/>
    </source>
</evidence>
<dbReference type="OrthoDB" id="5122030at2"/>
<dbReference type="Gene3D" id="1.10.620.20">
    <property type="entry name" value="Ribonucleotide Reductase, subunit A"/>
    <property type="match status" value="1"/>
</dbReference>
<dbReference type="InterPro" id="IPR009078">
    <property type="entry name" value="Ferritin-like_SF"/>
</dbReference>
<proteinExistence type="predicted"/>
<feature type="region of interest" description="Disordered" evidence="1">
    <location>
        <begin position="233"/>
        <end position="274"/>
    </location>
</feature>
<sequence>MTASGFARWTERFEEERDRRRATGDPAWARGAVLHDAVRASVQRFQAGEDGDGAYLIAKADGAGDRDYAQAVRLFVAEEQNHARLLARLLDAAGASTIDGHWTDRAFVALRRLLGLRLELLVLMVAEEVALRYYRALREGADDPLTREVAGRILADEQRHVPFHCERLRASLAALPAPARRAATAGWRVAVAGAALLVAVDHGRALRVLGVGRARFVADAVVSSKAAASAMLREPAVPDRGAGEGTPTAPASRGPLVDSRASRWSLPGRAGRRA</sequence>
<keyword evidence="3" id="KW-1185">Reference proteome</keyword>
<organism evidence="2 3">
    <name type="scientific">Actinacidiphila glaucinigra</name>
    <dbReference type="NCBI Taxonomy" id="235986"/>
    <lineage>
        <taxon>Bacteria</taxon>
        <taxon>Bacillati</taxon>
        <taxon>Actinomycetota</taxon>
        <taxon>Actinomycetes</taxon>
        <taxon>Kitasatosporales</taxon>
        <taxon>Streptomycetaceae</taxon>
        <taxon>Actinacidiphila</taxon>
    </lineage>
</organism>